<accession>K1SK17</accession>
<gene>
    <name evidence="1" type="ORF">LEA_12601</name>
</gene>
<organism evidence="1">
    <name type="scientific">human gut metagenome</name>
    <dbReference type="NCBI Taxonomy" id="408170"/>
    <lineage>
        <taxon>unclassified sequences</taxon>
        <taxon>metagenomes</taxon>
        <taxon>organismal metagenomes</taxon>
    </lineage>
</organism>
<sequence length="131" mass="14476">MPPFWLQPKAPPRLKKKQTVLEGKIEAIEDMLGRAVDVLKALPKREYFEMLKELAVKNAISGDGVMRFSKDDTAKLPQNFISNVNSALSGKGSVSLGEPCDIDSGFMLVYGDIDVNCTFFVACFGKARRAF</sequence>
<proteinExistence type="predicted"/>
<dbReference type="Gene3D" id="3.30.2320.30">
    <property type="entry name" value="ATP synthase, E subunit, C-terminal"/>
    <property type="match status" value="1"/>
</dbReference>
<name>K1SK17_9ZZZZ</name>
<dbReference type="SUPFAM" id="SSF160527">
    <property type="entry name" value="V-type ATPase subunit E-like"/>
    <property type="match status" value="1"/>
</dbReference>
<dbReference type="AlphaFoldDB" id="K1SK17"/>
<reference evidence="1" key="1">
    <citation type="journal article" date="2013" name="Environ. Microbiol.">
        <title>Microbiota from the distal guts of lean and obese adolescents exhibit partial functional redundancy besides clear differences in community structure.</title>
        <authorList>
            <person name="Ferrer M."/>
            <person name="Ruiz A."/>
            <person name="Lanza F."/>
            <person name="Haange S.B."/>
            <person name="Oberbach A."/>
            <person name="Till H."/>
            <person name="Bargiela R."/>
            <person name="Campoy C."/>
            <person name="Segura M.T."/>
            <person name="Richter M."/>
            <person name="von Bergen M."/>
            <person name="Seifert J."/>
            <person name="Suarez A."/>
        </authorList>
    </citation>
    <scope>NUCLEOTIDE SEQUENCE</scope>
</reference>
<dbReference type="EMBL" id="AJWY01008531">
    <property type="protein sequence ID" value="EKC60947.1"/>
    <property type="molecule type" value="Genomic_DNA"/>
</dbReference>
<protein>
    <submittedName>
        <fullName evidence="1">H+-ATPase subunit E</fullName>
    </submittedName>
</protein>
<evidence type="ECO:0000313" key="1">
    <source>
        <dbReference type="EMBL" id="EKC60947.1"/>
    </source>
</evidence>
<dbReference type="InterPro" id="IPR038495">
    <property type="entry name" value="ATPase_E_C"/>
</dbReference>
<comment type="caution">
    <text evidence="1">The sequence shown here is derived from an EMBL/GenBank/DDBJ whole genome shotgun (WGS) entry which is preliminary data.</text>
</comment>